<evidence type="ECO:0008006" key="4">
    <source>
        <dbReference type="Google" id="ProtNLM"/>
    </source>
</evidence>
<feature type="transmembrane region" description="Helical" evidence="1">
    <location>
        <begin position="91"/>
        <end position="111"/>
    </location>
</feature>
<sequence length="216" mass="24726">MEKQYGMYLAYFFQILIGLNCIYAFFIGNMAGFFSALIMFAVTLIPFFIAHRMNIQFPWFVFFLIALALWFHTAGYIQGYYEMFYPYYDKIAHLVSGTTVALIGFMGVIFLDRYWNMNLTAPFIVGFTIMFGVALGAFWEIYEFLVDTFFGGSLAGPMQNGLNDTMLDMMFVLAGSVIVAIMGVFYFRHHRKEDIVGSMNGDELLSSLKNGDVKEE</sequence>
<comment type="caution">
    <text evidence="2">The sequence shown here is derived from an EMBL/GenBank/DDBJ whole genome shotgun (WGS) entry which is preliminary data.</text>
</comment>
<accession>A0A9Q4KVV3</accession>
<evidence type="ECO:0000256" key="1">
    <source>
        <dbReference type="SAM" id="Phobius"/>
    </source>
</evidence>
<feature type="transmembrane region" description="Helical" evidence="1">
    <location>
        <begin position="57"/>
        <end position="79"/>
    </location>
</feature>
<name>A0A9Q4KVV3_9EURY</name>
<proteinExistence type="predicted"/>
<dbReference type="Proteomes" id="UP001143747">
    <property type="component" value="Unassembled WGS sequence"/>
</dbReference>
<dbReference type="AlphaFoldDB" id="A0A9Q4KVV3"/>
<keyword evidence="1" id="KW-1133">Transmembrane helix</keyword>
<dbReference type="InterPro" id="IPR014509">
    <property type="entry name" value="YjdF-like"/>
</dbReference>
<keyword evidence="3" id="KW-1185">Reference proteome</keyword>
<feature type="transmembrane region" description="Helical" evidence="1">
    <location>
        <begin position="32"/>
        <end position="50"/>
    </location>
</feature>
<reference evidence="2" key="1">
    <citation type="submission" date="2022-01" db="EMBL/GenBank/DDBJ databases">
        <title>Draft genome of Methanogenium marinum DSM 15558.</title>
        <authorList>
            <person name="Chen S.-C."/>
            <person name="You Y.-T."/>
        </authorList>
    </citation>
    <scope>NUCLEOTIDE SEQUENCE</scope>
    <source>
        <strain evidence="2">DSM 15558</strain>
    </source>
</reference>
<dbReference type="EMBL" id="JAKELO010000002">
    <property type="protein sequence ID" value="MDE4908541.1"/>
    <property type="molecule type" value="Genomic_DNA"/>
</dbReference>
<protein>
    <recommendedName>
        <fullName evidence="4">DUF2238 domain-containing protein</fullName>
    </recommendedName>
</protein>
<feature type="transmembrane region" description="Helical" evidence="1">
    <location>
        <begin position="123"/>
        <end position="145"/>
    </location>
</feature>
<organism evidence="2 3">
    <name type="scientific">Methanogenium marinum</name>
    <dbReference type="NCBI Taxonomy" id="348610"/>
    <lineage>
        <taxon>Archaea</taxon>
        <taxon>Methanobacteriati</taxon>
        <taxon>Methanobacteriota</taxon>
        <taxon>Stenosarchaea group</taxon>
        <taxon>Methanomicrobia</taxon>
        <taxon>Methanomicrobiales</taxon>
        <taxon>Methanomicrobiaceae</taxon>
        <taxon>Methanogenium</taxon>
    </lineage>
</organism>
<gene>
    <name evidence="2" type="ORF">L0665_07970</name>
</gene>
<evidence type="ECO:0000313" key="3">
    <source>
        <dbReference type="Proteomes" id="UP001143747"/>
    </source>
</evidence>
<feature type="transmembrane region" description="Helical" evidence="1">
    <location>
        <begin position="7"/>
        <end position="26"/>
    </location>
</feature>
<feature type="transmembrane region" description="Helical" evidence="1">
    <location>
        <begin position="165"/>
        <end position="187"/>
    </location>
</feature>
<keyword evidence="1" id="KW-0472">Membrane</keyword>
<dbReference type="Pfam" id="PF09997">
    <property type="entry name" value="DUF2238"/>
    <property type="match status" value="1"/>
</dbReference>
<keyword evidence="1" id="KW-0812">Transmembrane</keyword>
<dbReference type="RefSeq" id="WP_274925166.1">
    <property type="nucleotide sequence ID" value="NZ_JAKELO010000002.1"/>
</dbReference>
<evidence type="ECO:0000313" key="2">
    <source>
        <dbReference type="EMBL" id="MDE4908541.1"/>
    </source>
</evidence>